<dbReference type="PROSITE" id="PS51371">
    <property type="entry name" value="CBS"/>
    <property type="match status" value="1"/>
</dbReference>
<evidence type="ECO:0000259" key="2">
    <source>
        <dbReference type="PROSITE" id="PS51371"/>
    </source>
</evidence>
<evidence type="ECO:0000313" key="3">
    <source>
        <dbReference type="EMBL" id="QJR80680.1"/>
    </source>
</evidence>
<dbReference type="RefSeq" id="WP_075609944.1">
    <property type="nucleotide sequence ID" value="NZ_CP052766.1"/>
</dbReference>
<dbReference type="AlphaFoldDB" id="A0A6M4MDH4"/>
<evidence type="ECO:0000313" key="4">
    <source>
        <dbReference type="Proteomes" id="UP000219285"/>
    </source>
</evidence>
<reference evidence="4" key="1">
    <citation type="submission" date="2014-12" db="EMBL/GenBank/DDBJ databases">
        <title>Complete genome sequence of a multi-drug resistant Klebsiella pneumoniae.</title>
        <authorList>
            <person name="Hua X."/>
            <person name="Chen Q."/>
            <person name="Li X."/>
            <person name="Feng Y."/>
            <person name="Ruan Z."/>
            <person name="Yu Y."/>
        </authorList>
    </citation>
    <scope>NUCLEOTIDE SEQUENCE [LARGE SCALE GENOMIC DNA]</scope>
    <source>
        <strain evidence="4">5.12</strain>
    </source>
</reference>
<evidence type="ECO:0000256" key="1">
    <source>
        <dbReference type="PROSITE-ProRule" id="PRU00703"/>
    </source>
</evidence>
<name>A0A6M4MDH4_9ALTE</name>
<sequence>MHVLPLYKIESVDKLVWPVAPTRITTQSSALTIFTDFKEHMPLVIDSATQAVELERLMKQSHVKMKIVLDHSGQFAGIVTLNDLSEQRIMQKVAHGATRSELKAIDFMQPKSMLQSFDYAQLSRSTVGDIVETLKDSGQHHCLVVDREAHEIRGIVSVSDIARLLRVPLDIQLQPSFSALSKVIAA</sequence>
<dbReference type="OrthoDB" id="5295117at2"/>
<dbReference type="EMBL" id="CP052766">
    <property type="protein sequence ID" value="QJR80680.1"/>
    <property type="molecule type" value="Genomic_DNA"/>
</dbReference>
<dbReference type="Proteomes" id="UP000219285">
    <property type="component" value="Chromosome"/>
</dbReference>
<keyword evidence="4" id="KW-1185">Reference proteome</keyword>
<keyword evidence="1" id="KW-0129">CBS domain</keyword>
<dbReference type="Gene3D" id="3.10.580.10">
    <property type="entry name" value="CBS-domain"/>
    <property type="match status" value="1"/>
</dbReference>
<accession>A0A6M4MDH4</accession>
<dbReference type="InterPro" id="IPR046342">
    <property type="entry name" value="CBS_dom_sf"/>
</dbReference>
<reference evidence="3 4" key="2">
    <citation type="submission" date="2020-04" db="EMBL/GenBank/DDBJ databases">
        <title>Complete genome sequence of Alteromonas pelagimontana 5.12T.</title>
        <authorList>
            <person name="Sinha R.K."/>
            <person name="Krishnan K.P."/>
            <person name="Kurian J.P."/>
        </authorList>
    </citation>
    <scope>NUCLEOTIDE SEQUENCE [LARGE SCALE GENOMIC DNA]</scope>
    <source>
        <strain evidence="3 4">5.12</strain>
    </source>
</reference>
<proteinExistence type="predicted"/>
<protein>
    <submittedName>
        <fullName evidence="3">CBS domain-containing protein</fullName>
    </submittedName>
</protein>
<dbReference type="SUPFAM" id="SSF54631">
    <property type="entry name" value="CBS-domain pair"/>
    <property type="match status" value="1"/>
</dbReference>
<feature type="domain" description="CBS" evidence="2">
    <location>
        <begin position="113"/>
        <end position="171"/>
    </location>
</feature>
<dbReference type="Gene3D" id="3.90.1280.20">
    <property type="match status" value="1"/>
</dbReference>
<dbReference type="Pfam" id="PF00571">
    <property type="entry name" value="CBS"/>
    <property type="match status" value="2"/>
</dbReference>
<dbReference type="InterPro" id="IPR000644">
    <property type="entry name" value="CBS_dom"/>
</dbReference>
<organism evidence="3 4">
    <name type="scientific">Alteromonas pelagimontana</name>
    <dbReference type="NCBI Taxonomy" id="1858656"/>
    <lineage>
        <taxon>Bacteria</taxon>
        <taxon>Pseudomonadati</taxon>
        <taxon>Pseudomonadota</taxon>
        <taxon>Gammaproteobacteria</taxon>
        <taxon>Alteromonadales</taxon>
        <taxon>Alteromonadaceae</taxon>
        <taxon>Alteromonas/Salinimonas group</taxon>
        <taxon>Alteromonas</taxon>
    </lineage>
</organism>
<dbReference type="KEGG" id="apel:CA267_007740"/>
<gene>
    <name evidence="3" type="ORF">CA267_007740</name>
</gene>